<dbReference type="PANTHER" id="PTHR31136:SF5">
    <property type="entry name" value="2-OXOADIPATE DIOXYGENASE_DECARBOXYLASE, CHLOROPLASTIC"/>
    <property type="match status" value="1"/>
</dbReference>
<evidence type="ECO:0000256" key="2">
    <source>
        <dbReference type="ARBA" id="ARBA00022964"/>
    </source>
</evidence>
<evidence type="ECO:0000256" key="6">
    <source>
        <dbReference type="ARBA" id="ARBA00035023"/>
    </source>
</evidence>
<keyword evidence="9" id="KW-1185">Reference proteome</keyword>
<dbReference type="PANTHER" id="PTHR31136">
    <property type="entry name" value="DUF1338 DOMAIN-CONTAINING PROTEIN"/>
    <property type="match status" value="1"/>
</dbReference>
<evidence type="ECO:0000256" key="1">
    <source>
        <dbReference type="ARBA" id="ARBA00001954"/>
    </source>
</evidence>
<comment type="caution">
    <text evidence="8">The sequence shown here is derived from an EMBL/GenBank/DDBJ whole genome shotgun (WGS) entry which is preliminary data.</text>
</comment>
<keyword evidence="4" id="KW-0408">Iron</keyword>
<dbReference type="CDD" id="cd16350">
    <property type="entry name" value="VOC_like"/>
    <property type="match status" value="1"/>
</dbReference>
<dbReference type="InterPro" id="IPR009770">
    <property type="entry name" value="HGLS"/>
</dbReference>
<comment type="cofactor">
    <cofactor evidence="1">
        <name>Fe(2+)</name>
        <dbReference type="ChEBI" id="CHEBI:29033"/>
    </cofactor>
</comment>
<keyword evidence="3" id="KW-0560">Oxidoreductase</keyword>
<sequence length="264" mass="29393">MNVTLFFERLWQQYLAVTPSAEKIHQLLGGGQPIVNDHIAVRSFNLPGTGVEAFAQHLLAMGYRQGGTYHFAAKHLDAAHFEHSDPCVPKVFISELQVESLSPQAQQLVKNLASQVNPELYLRPEVFFSGRPWQLSYADYQCLLQESEYAAWLAAYGYRANHFTVSVNQLVGYQSLQHVNQALLDAGFVLNSVGGEIKGSPEVLLEQSSTLADHAEVSFSDCKQSIPSCFYEFALRYKQADGELYSGFVEASADKIFSSTDSRQ</sequence>
<reference evidence="9" key="1">
    <citation type="journal article" date="2019" name="Int. J. Syst. Evol. Microbiol.">
        <title>The Global Catalogue of Microorganisms (GCM) 10K type strain sequencing project: providing services to taxonomists for standard genome sequencing and annotation.</title>
        <authorList>
            <consortium name="The Broad Institute Genomics Platform"/>
            <consortium name="The Broad Institute Genome Sequencing Center for Infectious Disease"/>
            <person name="Wu L."/>
            <person name="Ma J."/>
        </authorList>
    </citation>
    <scope>NUCLEOTIDE SEQUENCE [LARGE SCALE GENOMIC DNA]</scope>
    <source>
        <strain evidence="9">CGMCC 1.10131</strain>
    </source>
</reference>
<dbReference type="Proteomes" id="UP000651977">
    <property type="component" value="Unassembled WGS sequence"/>
</dbReference>
<protein>
    <recommendedName>
        <fullName evidence="6">2-oxoadipate dioxygenase/decarboxylase</fullName>
        <ecNumber evidence="6">1.13.11.93</ecNumber>
    </recommendedName>
    <alternativeName>
        <fullName evidence="7">2-hydroxyglutarate synthase</fullName>
    </alternativeName>
</protein>
<dbReference type="EMBL" id="BMDY01000031">
    <property type="protein sequence ID" value="GGB19742.1"/>
    <property type="molecule type" value="Genomic_DNA"/>
</dbReference>
<organism evidence="8 9">
    <name type="scientific">Agarivorans gilvus</name>
    <dbReference type="NCBI Taxonomy" id="680279"/>
    <lineage>
        <taxon>Bacteria</taxon>
        <taxon>Pseudomonadati</taxon>
        <taxon>Pseudomonadota</taxon>
        <taxon>Gammaproteobacteria</taxon>
        <taxon>Alteromonadales</taxon>
        <taxon>Alteromonadaceae</taxon>
        <taxon>Agarivorans</taxon>
    </lineage>
</organism>
<dbReference type="EC" id="1.13.11.93" evidence="6"/>
<comment type="similarity">
    <text evidence="5">Belongs to the 2-oxoadipate dioxygenase/decarboxylase family.</text>
</comment>
<evidence type="ECO:0000256" key="3">
    <source>
        <dbReference type="ARBA" id="ARBA00023002"/>
    </source>
</evidence>
<dbReference type="Pfam" id="PF07063">
    <property type="entry name" value="HGLS"/>
    <property type="match status" value="2"/>
</dbReference>
<gene>
    <name evidence="8" type="ORF">GCM10007414_36450</name>
</gene>
<keyword evidence="2" id="KW-0223">Dioxygenase</keyword>
<evidence type="ECO:0000256" key="5">
    <source>
        <dbReference type="ARBA" id="ARBA00035013"/>
    </source>
</evidence>
<evidence type="ECO:0000313" key="8">
    <source>
        <dbReference type="EMBL" id="GGB19742.1"/>
    </source>
</evidence>
<dbReference type="Gene3D" id="3.10.180.50">
    <property type="match status" value="1"/>
</dbReference>
<evidence type="ECO:0000256" key="7">
    <source>
        <dbReference type="ARBA" id="ARBA00035045"/>
    </source>
</evidence>
<dbReference type="RefSeq" id="WP_055732924.1">
    <property type="nucleotide sequence ID" value="NZ_BMDY01000031.1"/>
</dbReference>
<dbReference type="SMART" id="SM01150">
    <property type="entry name" value="DUF1338"/>
    <property type="match status" value="1"/>
</dbReference>
<evidence type="ECO:0000313" key="9">
    <source>
        <dbReference type="Proteomes" id="UP000651977"/>
    </source>
</evidence>
<proteinExistence type="inferred from homology"/>
<accession>A0ABQ1I5Z5</accession>
<evidence type="ECO:0000256" key="4">
    <source>
        <dbReference type="ARBA" id="ARBA00023004"/>
    </source>
</evidence>
<name>A0ABQ1I5Z5_9ALTE</name>